<dbReference type="AlphaFoldDB" id="A0A2K3D9S9"/>
<dbReference type="InterPro" id="IPR036431">
    <property type="entry name" value="ARID_dom_sf"/>
</dbReference>
<name>A0A2K3D9S9_CHLRE</name>
<accession>A0A2K3D9S9</accession>
<sequence>MDHPPLPGYTCRRPPLSACSEAQFYDDLCEFLTLLRGKTVERSKFPEAVLNGVSLDLFALYREVVSRGGFRVGNGINWKGQVFPRMRNWTESNKQTGVGNALKRHYQNYLWEYEVAHPEDVTLDRCVLCNARDREGGAADWLCCDCCENWVHHSCDKRPGLGQYKDYTQGNGRVYVCPSCSREQEAGEALKRQRTA</sequence>
<dbReference type="CDD" id="cd16100">
    <property type="entry name" value="ARID"/>
    <property type="match status" value="1"/>
</dbReference>
<dbReference type="GO" id="GO:0008270">
    <property type="term" value="F:zinc ion binding"/>
    <property type="evidence" value="ECO:0007669"/>
    <property type="project" value="UniProtKB-KW"/>
</dbReference>
<evidence type="ECO:0000259" key="6">
    <source>
        <dbReference type="PROSITE" id="PS51011"/>
    </source>
</evidence>
<keyword evidence="8" id="KW-1185">Reference proteome</keyword>
<reference evidence="7 8" key="1">
    <citation type="journal article" date="2007" name="Science">
        <title>The Chlamydomonas genome reveals the evolution of key animal and plant functions.</title>
        <authorList>
            <person name="Merchant S.S."/>
            <person name="Prochnik S.E."/>
            <person name="Vallon O."/>
            <person name="Harris E.H."/>
            <person name="Karpowicz S.J."/>
            <person name="Witman G.B."/>
            <person name="Terry A."/>
            <person name="Salamov A."/>
            <person name="Fritz-Laylin L.K."/>
            <person name="Marechal-Drouard L."/>
            <person name="Marshall W.F."/>
            <person name="Qu L.H."/>
            <person name="Nelson D.R."/>
            <person name="Sanderfoot A.A."/>
            <person name="Spalding M.H."/>
            <person name="Kapitonov V.V."/>
            <person name="Ren Q."/>
            <person name="Ferris P."/>
            <person name="Lindquist E."/>
            <person name="Shapiro H."/>
            <person name="Lucas S.M."/>
            <person name="Grimwood J."/>
            <person name="Schmutz J."/>
            <person name="Cardol P."/>
            <person name="Cerutti H."/>
            <person name="Chanfreau G."/>
            <person name="Chen C.L."/>
            <person name="Cognat V."/>
            <person name="Croft M.T."/>
            <person name="Dent R."/>
            <person name="Dutcher S."/>
            <person name="Fernandez E."/>
            <person name="Fukuzawa H."/>
            <person name="Gonzalez-Ballester D."/>
            <person name="Gonzalez-Halphen D."/>
            <person name="Hallmann A."/>
            <person name="Hanikenne M."/>
            <person name="Hippler M."/>
            <person name="Inwood W."/>
            <person name="Jabbari K."/>
            <person name="Kalanon M."/>
            <person name="Kuras R."/>
            <person name="Lefebvre P.A."/>
            <person name="Lemaire S.D."/>
            <person name="Lobanov A.V."/>
            <person name="Lohr M."/>
            <person name="Manuell A."/>
            <person name="Meier I."/>
            <person name="Mets L."/>
            <person name="Mittag M."/>
            <person name="Mittelmeier T."/>
            <person name="Moroney J.V."/>
            <person name="Moseley J."/>
            <person name="Napoli C."/>
            <person name="Nedelcu A.M."/>
            <person name="Niyogi K."/>
            <person name="Novoselov S.V."/>
            <person name="Paulsen I.T."/>
            <person name="Pazour G."/>
            <person name="Purton S."/>
            <person name="Ral J.P."/>
            <person name="Riano-Pachon D.M."/>
            <person name="Riekhof W."/>
            <person name="Rymarquis L."/>
            <person name="Schroda M."/>
            <person name="Stern D."/>
            <person name="Umen J."/>
            <person name="Willows R."/>
            <person name="Wilson N."/>
            <person name="Zimmer S.L."/>
            <person name="Allmer J."/>
            <person name="Balk J."/>
            <person name="Bisova K."/>
            <person name="Chen C.J."/>
            <person name="Elias M."/>
            <person name="Gendler K."/>
            <person name="Hauser C."/>
            <person name="Lamb M.R."/>
            <person name="Ledford H."/>
            <person name="Long J.C."/>
            <person name="Minagawa J."/>
            <person name="Page M.D."/>
            <person name="Pan J."/>
            <person name="Pootakham W."/>
            <person name="Roje S."/>
            <person name="Rose A."/>
            <person name="Stahlberg E."/>
            <person name="Terauchi A.M."/>
            <person name="Yang P."/>
            <person name="Ball S."/>
            <person name="Bowler C."/>
            <person name="Dieckmann C.L."/>
            <person name="Gladyshev V.N."/>
            <person name="Green P."/>
            <person name="Jorgensen R."/>
            <person name="Mayfield S."/>
            <person name="Mueller-Roeber B."/>
            <person name="Rajamani S."/>
            <person name="Sayre R.T."/>
            <person name="Brokstein P."/>
            <person name="Dubchak I."/>
            <person name="Goodstein D."/>
            <person name="Hornick L."/>
            <person name="Huang Y.W."/>
            <person name="Jhaveri J."/>
            <person name="Luo Y."/>
            <person name="Martinez D."/>
            <person name="Ngau W.C."/>
            <person name="Otillar B."/>
            <person name="Poliakov A."/>
            <person name="Porter A."/>
            <person name="Szajkowski L."/>
            <person name="Werner G."/>
            <person name="Zhou K."/>
            <person name="Grigoriev I.V."/>
            <person name="Rokhsar D.S."/>
            <person name="Grossman A.R."/>
        </authorList>
    </citation>
    <scope>NUCLEOTIDE SEQUENCE [LARGE SCALE GENOMIC DNA]</scope>
    <source>
        <strain evidence="8">CC-503</strain>
    </source>
</reference>
<dbReference type="SMART" id="SM01014">
    <property type="entry name" value="ARID"/>
    <property type="match status" value="1"/>
</dbReference>
<dbReference type="Gene3D" id="3.30.40.10">
    <property type="entry name" value="Zinc/RING finger domain, C3HC4 (zinc finger)"/>
    <property type="match status" value="1"/>
</dbReference>
<dbReference type="PROSITE" id="PS51011">
    <property type="entry name" value="ARID"/>
    <property type="match status" value="1"/>
</dbReference>
<dbReference type="RefSeq" id="XP_042920024.1">
    <property type="nucleotide sequence ID" value="XM_043066627.1"/>
</dbReference>
<dbReference type="PANTHER" id="PTHR46694">
    <property type="entry name" value="AT-RICH INTERACTIVE DOMAIN-CONTAINING PROTEIN 4"/>
    <property type="match status" value="1"/>
</dbReference>
<dbReference type="InterPro" id="IPR019786">
    <property type="entry name" value="Zinc_finger_PHD-type_CS"/>
</dbReference>
<dbReference type="SUPFAM" id="SSF57903">
    <property type="entry name" value="FYVE/PHD zinc finger"/>
    <property type="match status" value="1"/>
</dbReference>
<dbReference type="GeneID" id="5728104"/>
<keyword evidence="1" id="KW-0479">Metal-binding</keyword>
<dbReference type="InterPro" id="IPR001965">
    <property type="entry name" value="Znf_PHD"/>
</dbReference>
<protein>
    <recommendedName>
        <fullName evidence="9">ARID domain-containing protein</fullName>
    </recommendedName>
</protein>
<evidence type="ECO:0000256" key="4">
    <source>
        <dbReference type="PROSITE-ProRule" id="PRU00146"/>
    </source>
</evidence>
<dbReference type="Gene3D" id="1.10.150.60">
    <property type="entry name" value="ARID DNA-binding domain"/>
    <property type="match status" value="1"/>
</dbReference>
<dbReference type="GO" id="GO:0003677">
    <property type="term" value="F:DNA binding"/>
    <property type="evidence" value="ECO:0007669"/>
    <property type="project" value="InterPro"/>
</dbReference>
<dbReference type="Pfam" id="PF01388">
    <property type="entry name" value="ARID"/>
    <property type="match status" value="1"/>
</dbReference>
<evidence type="ECO:0000256" key="1">
    <source>
        <dbReference type="ARBA" id="ARBA00022723"/>
    </source>
</evidence>
<evidence type="ECO:0000256" key="3">
    <source>
        <dbReference type="ARBA" id="ARBA00022833"/>
    </source>
</evidence>
<dbReference type="SUPFAM" id="SSF46774">
    <property type="entry name" value="ARID-like"/>
    <property type="match status" value="1"/>
</dbReference>
<dbReference type="Gramene" id="PNW77288">
    <property type="protein sequence ID" value="PNW77288"/>
    <property type="gene ID" value="CHLRE_10g429880v5"/>
</dbReference>
<dbReference type="InterPro" id="IPR042293">
    <property type="entry name" value="ARID4"/>
</dbReference>
<dbReference type="InterPro" id="IPR001606">
    <property type="entry name" value="ARID_dom"/>
</dbReference>
<evidence type="ECO:0000259" key="5">
    <source>
        <dbReference type="PROSITE" id="PS50016"/>
    </source>
</evidence>
<feature type="domain" description="PHD-type" evidence="5">
    <location>
        <begin position="123"/>
        <end position="183"/>
    </location>
</feature>
<dbReference type="EMBL" id="CM008971">
    <property type="protein sequence ID" value="PNW77288.1"/>
    <property type="molecule type" value="Genomic_DNA"/>
</dbReference>
<dbReference type="InterPro" id="IPR011011">
    <property type="entry name" value="Znf_FYVE_PHD"/>
</dbReference>
<evidence type="ECO:0000313" key="7">
    <source>
        <dbReference type="EMBL" id="PNW77288.1"/>
    </source>
</evidence>
<feature type="domain" description="ARID" evidence="6">
    <location>
        <begin position="18"/>
        <end position="118"/>
    </location>
</feature>
<dbReference type="OrthoDB" id="338531at2759"/>
<dbReference type="PANTHER" id="PTHR46694:SF1">
    <property type="entry name" value="AT-RICH INTERACTIVE DOMAIN-CONTAINING PROTEIN 4"/>
    <property type="match status" value="1"/>
</dbReference>
<dbReference type="InterPro" id="IPR013083">
    <property type="entry name" value="Znf_RING/FYVE/PHD"/>
</dbReference>
<dbReference type="Proteomes" id="UP000006906">
    <property type="component" value="Chromosome 10"/>
</dbReference>
<evidence type="ECO:0008006" key="9">
    <source>
        <dbReference type="Google" id="ProtNLM"/>
    </source>
</evidence>
<gene>
    <name evidence="7" type="ORF">CHLRE_10g429880v5</name>
</gene>
<dbReference type="PROSITE" id="PS50016">
    <property type="entry name" value="ZF_PHD_2"/>
    <property type="match status" value="1"/>
</dbReference>
<evidence type="ECO:0000313" key="8">
    <source>
        <dbReference type="Proteomes" id="UP000006906"/>
    </source>
</evidence>
<dbReference type="ExpressionAtlas" id="A0A2K3D9S9">
    <property type="expression patterns" value="baseline and differential"/>
</dbReference>
<evidence type="ECO:0000256" key="2">
    <source>
        <dbReference type="ARBA" id="ARBA00022771"/>
    </source>
</evidence>
<proteinExistence type="predicted"/>
<dbReference type="InterPro" id="IPR019787">
    <property type="entry name" value="Znf_PHD-finger"/>
</dbReference>
<dbReference type="SMART" id="SM00249">
    <property type="entry name" value="PHD"/>
    <property type="match status" value="1"/>
</dbReference>
<keyword evidence="2 4" id="KW-0863">Zinc-finger</keyword>
<dbReference type="CDD" id="cd15615">
    <property type="entry name" value="PHD_ARID4_like"/>
    <property type="match status" value="1"/>
</dbReference>
<keyword evidence="3" id="KW-0862">Zinc</keyword>
<dbReference type="PROSITE" id="PS01359">
    <property type="entry name" value="ZF_PHD_1"/>
    <property type="match status" value="1"/>
</dbReference>
<organism evidence="7 8">
    <name type="scientific">Chlamydomonas reinhardtii</name>
    <name type="common">Chlamydomonas smithii</name>
    <dbReference type="NCBI Taxonomy" id="3055"/>
    <lineage>
        <taxon>Eukaryota</taxon>
        <taxon>Viridiplantae</taxon>
        <taxon>Chlorophyta</taxon>
        <taxon>core chlorophytes</taxon>
        <taxon>Chlorophyceae</taxon>
        <taxon>CS clade</taxon>
        <taxon>Chlamydomonadales</taxon>
        <taxon>Chlamydomonadaceae</taxon>
        <taxon>Chlamydomonas</taxon>
    </lineage>
</organism>